<dbReference type="AlphaFoldDB" id="A0AAQ3KB28"/>
<dbReference type="PANTHER" id="PTHR33710">
    <property type="entry name" value="BNAC02G09200D PROTEIN"/>
    <property type="match status" value="1"/>
</dbReference>
<dbReference type="InterPro" id="IPR005135">
    <property type="entry name" value="Endo/exonuclease/phosphatase"/>
</dbReference>
<feature type="domain" description="Endonuclease/exonuclease/phosphatase" evidence="1">
    <location>
        <begin position="2"/>
        <end position="179"/>
    </location>
</feature>
<evidence type="ECO:0000313" key="3">
    <source>
        <dbReference type="Proteomes" id="UP001327560"/>
    </source>
</evidence>
<organism evidence="2 3">
    <name type="scientific">Canna indica</name>
    <name type="common">Indian-shot</name>
    <dbReference type="NCBI Taxonomy" id="4628"/>
    <lineage>
        <taxon>Eukaryota</taxon>
        <taxon>Viridiplantae</taxon>
        <taxon>Streptophyta</taxon>
        <taxon>Embryophyta</taxon>
        <taxon>Tracheophyta</taxon>
        <taxon>Spermatophyta</taxon>
        <taxon>Magnoliopsida</taxon>
        <taxon>Liliopsida</taxon>
        <taxon>Zingiberales</taxon>
        <taxon>Cannaceae</taxon>
        <taxon>Canna</taxon>
    </lineage>
</organism>
<sequence>MDLIILQEIHLLLEEAEDFLFKHRRVGSGEIVPSRGRSGGIMVLWKNKSLEVKCVYKDEQCINCLIKQKNVRIFLVSGIYDSTNYMKRNEMWKMYKDLKMYHPWVIAGDMNCIRDSSDKLGGRDVTNSKAIRDFNSLIDEAGHMEVSFKGPKYTWTNNRKGNARVHARLDRVLVNSKWLDINMEMKEVHLQRV</sequence>
<evidence type="ECO:0000313" key="2">
    <source>
        <dbReference type="EMBL" id="WOL04579.1"/>
    </source>
</evidence>
<protein>
    <recommendedName>
        <fullName evidence="1">Endonuclease/exonuclease/phosphatase domain-containing protein</fullName>
    </recommendedName>
</protein>
<dbReference type="GO" id="GO:0003824">
    <property type="term" value="F:catalytic activity"/>
    <property type="evidence" value="ECO:0007669"/>
    <property type="project" value="InterPro"/>
</dbReference>
<dbReference type="SUPFAM" id="SSF56219">
    <property type="entry name" value="DNase I-like"/>
    <property type="match status" value="1"/>
</dbReference>
<name>A0AAQ3KB28_9LILI</name>
<dbReference type="PANTHER" id="PTHR33710:SF71">
    <property type="entry name" value="ENDONUCLEASE_EXONUCLEASE_PHOSPHATASE DOMAIN-CONTAINING PROTEIN"/>
    <property type="match status" value="1"/>
</dbReference>
<dbReference type="Proteomes" id="UP001327560">
    <property type="component" value="Chromosome 4"/>
</dbReference>
<gene>
    <name evidence="2" type="ORF">Cni_G13300</name>
</gene>
<accession>A0AAQ3KB28</accession>
<dbReference type="InterPro" id="IPR036691">
    <property type="entry name" value="Endo/exonu/phosph_ase_sf"/>
</dbReference>
<proteinExistence type="predicted"/>
<dbReference type="Gene3D" id="3.60.10.10">
    <property type="entry name" value="Endonuclease/exonuclease/phosphatase"/>
    <property type="match status" value="1"/>
</dbReference>
<keyword evidence="3" id="KW-1185">Reference proteome</keyword>
<reference evidence="2 3" key="1">
    <citation type="submission" date="2023-10" db="EMBL/GenBank/DDBJ databases">
        <title>Chromosome-scale genome assembly provides insights into flower coloration mechanisms of Canna indica.</title>
        <authorList>
            <person name="Li C."/>
        </authorList>
    </citation>
    <scope>NUCLEOTIDE SEQUENCE [LARGE SCALE GENOMIC DNA]</scope>
    <source>
        <tissue evidence="2">Flower</tissue>
    </source>
</reference>
<dbReference type="Pfam" id="PF03372">
    <property type="entry name" value="Exo_endo_phos"/>
    <property type="match status" value="1"/>
</dbReference>
<evidence type="ECO:0000259" key="1">
    <source>
        <dbReference type="Pfam" id="PF03372"/>
    </source>
</evidence>
<dbReference type="EMBL" id="CP136893">
    <property type="protein sequence ID" value="WOL04579.1"/>
    <property type="molecule type" value="Genomic_DNA"/>
</dbReference>